<keyword evidence="5" id="KW-1185">Reference proteome</keyword>
<dbReference type="PANTHER" id="PTHR14969:SF13">
    <property type="entry name" value="AT30094P"/>
    <property type="match status" value="1"/>
</dbReference>
<protein>
    <submittedName>
        <fullName evidence="4">Phosphatase PAP2 family protein</fullName>
    </submittedName>
</protein>
<evidence type="ECO:0000256" key="1">
    <source>
        <dbReference type="SAM" id="MobiDB-lite"/>
    </source>
</evidence>
<dbReference type="Gene3D" id="1.20.144.10">
    <property type="entry name" value="Phosphatidic acid phosphatase type 2/haloperoxidase"/>
    <property type="match status" value="1"/>
</dbReference>
<sequence length="275" mass="28680">MAGERVLAAERPAVWTTLWNRFGPLVIERRDLAAGARRRLGVSAIAATSLGIVGLVVLLVSVLSSAGLTALDEPVQSLLFDWRSPTLTAVMIALAIVFGPIALPIIVLVVSVVWGLIGRHAWRPLLLAAGMAVGVGLGQIVGRAVDRQRPPTDLMLFGPDASFSFPSGHVLGAADFVLITAYLVLSRRSSGGGALPGVLLGAVLVVVCIVLAAVSRLYLGYHWATDVLASVTLSLMIVGCVIAVDVWWGGRSQPGTPRAGEAVDAVGDESDADRP</sequence>
<dbReference type="PANTHER" id="PTHR14969">
    <property type="entry name" value="SPHINGOSINE-1-PHOSPHATE PHOSPHOHYDROLASE"/>
    <property type="match status" value="1"/>
</dbReference>
<dbReference type="AlphaFoldDB" id="A0A4R9A591"/>
<dbReference type="InterPro" id="IPR000326">
    <property type="entry name" value="PAP2/HPO"/>
</dbReference>
<comment type="caution">
    <text evidence="4">The sequence shown here is derived from an EMBL/GenBank/DDBJ whole genome shotgun (WGS) entry which is preliminary data.</text>
</comment>
<evidence type="ECO:0000256" key="2">
    <source>
        <dbReference type="SAM" id="Phobius"/>
    </source>
</evidence>
<dbReference type="OrthoDB" id="5289372at2"/>
<evidence type="ECO:0000313" key="4">
    <source>
        <dbReference type="EMBL" id="TFD52303.1"/>
    </source>
</evidence>
<keyword evidence="2" id="KW-1133">Transmembrane helix</keyword>
<feature type="transmembrane region" description="Helical" evidence="2">
    <location>
        <begin position="124"/>
        <end position="145"/>
    </location>
</feature>
<feature type="domain" description="Phosphatidic acid phosphatase type 2/haloperoxidase" evidence="3">
    <location>
        <begin position="124"/>
        <end position="242"/>
    </location>
</feature>
<feature type="transmembrane region" description="Helical" evidence="2">
    <location>
        <begin position="227"/>
        <end position="248"/>
    </location>
</feature>
<reference evidence="4 5" key="1">
    <citation type="submission" date="2019-03" db="EMBL/GenBank/DDBJ databases">
        <title>Genomics of glacier-inhabiting Cryobacterium strains.</title>
        <authorList>
            <person name="Liu Q."/>
            <person name="Xin Y.-H."/>
        </authorList>
    </citation>
    <scope>NUCLEOTIDE SEQUENCE [LARGE SCALE GENOMIC DNA]</scope>
    <source>
        <strain evidence="4 5">Hh14</strain>
    </source>
</reference>
<feature type="region of interest" description="Disordered" evidence="1">
    <location>
        <begin position="254"/>
        <end position="275"/>
    </location>
</feature>
<dbReference type="InterPro" id="IPR036938">
    <property type="entry name" value="PAP2/HPO_sf"/>
</dbReference>
<keyword evidence="2" id="KW-0472">Membrane</keyword>
<dbReference type="SUPFAM" id="SSF48317">
    <property type="entry name" value="Acid phosphatase/Vanadium-dependent haloperoxidase"/>
    <property type="match status" value="1"/>
</dbReference>
<feature type="transmembrane region" description="Helical" evidence="2">
    <location>
        <begin position="87"/>
        <end position="117"/>
    </location>
</feature>
<dbReference type="CDD" id="cd03392">
    <property type="entry name" value="PAP2_like_2"/>
    <property type="match status" value="1"/>
</dbReference>
<dbReference type="Pfam" id="PF01569">
    <property type="entry name" value="PAP2"/>
    <property type="match status" value="1"/>
</dbReference>
<organism evidence="4 5">
    <name type="scientific">Cryobacterium frigoriphilum</name>
    <dbReference type="NCBI Taxonomy" id="1259150"/>
    <lineage>
        <taxon>Bacteria</taxon>
        <taxon>Bacillati</taxon>
        <taxon>Actinomycetota</taxon>
        <taxon>Actinomycetes</taxon>
        <taxon>Micrococcales</taxon>
        <taxon>Microbacteriaceae</taxon>
        <taxon>Cryobacterium</taxon>
    </lineage>
</organism>
<accession>A0A4R9A591</accession>
<dbReference type="SMART" id="SM00014">
    <property type="entry name" value="acidPPc"/>
    <property type="match status" value="1"/>
</dbReference>
<feature type="transmembrane region" description="Helical" evidence="2">
    <location>
        <begin position="197"/>
        <end position="221"/>
    </location>
</feature>
<dbReference type="Proteomes" id="UP000297447">
    <property type="component" value="Unassembled WGS sequence"/>
</dbReference>
<dbReference type="EMBL" id="SOHE01000029">
    <property type="protein sequence ID" value="TFD52303.1"/>
    <property type="molecule type" value="Genomic_DNA"/>
</dbReference>
<keyword evidence="2" id="KW-0812">Transmembrane</keyword>
<gene>
    <name evidence="4" type="ORF">E3T55_06520</name>
</gene>
<evidence type="ECO:0000259" key="3">
    <source>
        <dbReference type="SMART" id="SM00014"/>
    </source>
</evidence>
<dbReference type="GO" id="GO:0042392">
    <property type="term" value="F:sphingosine-1-phosphate phosphatase activity"/>
    <property type="evidence" value="ECO:0007669"/>
    <property type="project" value="TreeGrafter"/>
</dbReference>
<proteinExistence type="predicted"/>
<feature type="transmembrane region" description="Helical" evidence="2">
    <location>
        <begin position="40"/>
        <end position="67"/>
    </location>
</feature>
<evidence type="ECO:0000313" key="5">
    <source>
        <dbReference type="Proteomes" id="UP000297447"/>
    </source>
</evidence>
<name>A0A4R9A591_9MICO</name>
<feature type="compositionally biased region" description="Acidic residues" evidence="1">
    <location>
        <begin position="266"/>
        <end position="275"/>
    </location>
</feature>
<feature type="transmembrane region" description="Helical" evidence="2">
    <location>
        <begin position="165"/>
        <end position="185"/>
    </location>
</feature>